<dbReference type="STRING" id="1073090.A0A1L9SCU2"/>
<gene>
    <name evidence="2" type="ORF">ASPZODRAFT_27059</name>
</gene>
<evidence type="ECO:0000313" key="2">
    <source>
        <dbReference type="EMBL" id="OJJ45035.1"/>
    </source>
</evidence>
<dbReference type="EMBL" id="KV878346">
    <property type="protein sequence ID" value="OJJ45035.1"/>
    <property type="molecule type" value="Genomic_DNA"/>
</dbReference>
<dbReference type="GO" id="GO:0046873">
    <property type="term" value="F:metal ion transmembrane transporter activity"/>
    <property type="evidence" value="ECO:0007669"/>
    <property type="project" value="InterPro"/>
</dbReference>
<keyword evidence="1" id="KW-0472">Membrane</keyword>
<keyword evidence="1" id="KW-1133">Transmembrane helix</keyword>
<dbReference type="RefSeq" id="XP_022579545.1">
    <property type="nucleotide sequence ID" value="XM_022728076.1"/>
</dbReference>
<organism evidence="2 3">
    <name type="scientific">Penicilliopsis zonata CBS 506.65</name>
    <dbReference type="NCBI Taxonomy" id="1073090"/>
    <lineage>
        <taxon>Eukaryota</taxon>
        <taxon>Fungi</taxon>
        <taxon>Dikarya</taxon>
        <taxon>Ascomycota</taxon>
        <taxon>Pezizomycotina</taxon>
        <taxon>Eurotiomycetes</taxon>
        <taxon>Eurotiomycetidae</taxon>
        <taxon>Eurotiales</taxon>
        <taxon>Aspergillaceae</taxon>
        <taxon>Penicilliopsis</taxon>
    </lineage>
</organism>
<evidence type="ECO:0000313" key="3">
    <source>
        <dbReference type="Proteomes" id="UP000184188"/>
    </source>
</evidence>
<feature type="transmembrane region" description="Helical" evidence="1">
    <location>
        <begin position="387"/>
        <end position="407"/>
    </location>
</feature>
<dbReference type="VEuPathDB" id="FungiDB:ASPZODRAFT_27059"/>
<sequence>MDNMEGYNEFAVLDIDPSTDGTWIWHNLKSRCINATRPADDPIDIRSEEIHDETALSEWLNRNPFGQTSGYGTAPWQRIIIYQGLFPDSAEGFPFDLYGEYDDPVGLATRMHVSGERRGDSEASNPYRNPSTAFHITFYEKARSVINRKDVKIGHLYSKEGGQNDTAFYKSSVTIITAGGDLEMNGRRMDGGKCWTILVLAPPRFFDYQVSFTPQNPIFVEMRAGERSLYAAELLCIVFTLKKVEADWRGFYDYIESLLVEDFMDPKEYTKLLFDDETFSRSRLYFWILGCLTEFDITIDDNITQWKLWRQARIAHIFEPRVEVFDDLNRLQELCIEADGICQSLENLQTQFRHKVETVKALRDGLFNASALMESRSSTRLGQNVQLLTYVSIFYLPLAFCASLWAIPNITQSHTQAPFIITAVLVGCVTYAVVFNLGNIAELLGKVYFRWRSQLLQEMKDDPDDAWQKTGDRFEEFPPHEAQKTPSEWKIVQYQIHRMLRGKARQ</sequence>
<keyword evidence="1" id="KW-0812">Transmembrane</keyword>
<dbReference type="GO" id="GO:0016020">
    <property type="term" value="C:membrane"/>
    <property type="evidence" value="ECO:0007669"/>
    <property type="project" value="InterPro"/>
</dbReference>
<dbReference type="AlphaFoldDB" id="A0A1L9SCU2"/>
<dbReference type="InterPro" id="IPR002523">
    <property type="entry name" value="MgTranspt_CorA/ZnTranspt_ZntB"/>
</dbReference>
<accession>A0A1L9SCU2</accession>
<keyword evidence="3" id="KW-1185">Reference proteome</keyword>
<dbReference type="Proteomes" id="UP000184188">
    <property type="component" value="Unassembled WGS sequence"/>
</dbReference>
<proteinExistence type="predicted"/>
<dbReference type="Pfam" id="PF01544">
    <property type="entry name" value="CorA"/>
    <property type="match status" value="1"/>
</dbReference>
<protein>
    <submittedName>
        <fullName evidence="2">Uncharacterized protein</fullName>
    </submittedName>
</protein>
<feature type="transmembrane region" description="Helical" evidence="1">
    <location>
        <begin position="419"/>
        <end position="444"/>
    </location>
</feature>
<reference evidence="3" key="1">
    <citation type="journal article" date="2017" name="Genome Biol.">
        <title>Comparative genomics reveals high biological diversity and specific adaptations in the industrially and medically important fungal genus Aspergillus.</title>
        <authorList>
            <person name="de Vries R.P."/>
            <person name="Riley R."/>
            <person name="Wiebenga A."/>
            <person name="Aguilar-Osorio G."/>
            <person name="Amillis S."/>
            <person name="Uchima C.A."/>
            <person name="Anderluh G."/>
            <person name="Asadollahi M."/>
            <person name="Askin M."/>
            <person name="Barry K."/>
            <person name="Battaglia E."/>
            <person name="Bayram O."/>
            <person name="Benocci T."/>
            <person name="Braus-Stromeyer S.A."/>
            <person name="Caldana C."/>
            <person name="Canovas D."/>
            <person name="Cerqueira G.C."/>
            <person name="Chen F."/>
            <person name="Chen W."/>
            <person name="Choi C."/>
            <person name="Clum A."/>
            <person name="Dos Santos R.A."/>
            <person name="Damasio A.R."/>
            <person name="Diallinas G."/>
            <person name="Emri T."/>
            <person name="Fekete E."/>
            <person name="Flipphi M."/>
            <person name="Freyberg S."/>
            <person name="Gallo A."/>
            <person name="Gournas C."/>
            <person name="Habgood R."/>
            <person name="Hainaut M."/>
            <person name="Harispe M.L."/>
            <person name="Henrissat B."/>
            <person name="Hilden K.S."/>
            <person name="Hope R."/>
            <person name="Hossain A."/>
            <person name="Karabika E."/>
            <person name="Karaffa L."/>
            <person name="Karanyi Z."/>
            <person name="Krasevec N."/>
            <person name="Kuo A."/>
            <person name="Kusch H."/>
            <person name="LaButti K."/>
            <person name="Lagendijk E.L."/>
            <person name="Lapidus A."/>
            <person name="Levasseur A."/>
            <person name="Lindquist E."/>
            <person name="Lipzen A."/>
            <person name="Logrieco A.F."/>
            <person name="MacCabe A."/>
            <person name="Maekelae M.R."/>
            <person name="Malavazi I."/>
            <person name="Melin P."/>
            <person name="Meyer V."/>
            <person name="Mielnichuk N."/>
            <person name="Miskei M."/>
            <person name="Molnar A.P."/>
            <person name="Mule G."/>
            <person name="Ngan C.Y."/>
            <person name="Orejas M."/>
            <person name="Orosz E."/>
            <person name="Ouedraogo J.P."/>
            <person name="Overkamp K.M."/>
            <person name="Park H.-S."/>
            <person name="Perrone G."/>
            <person name="Piumi F."/>
            <person name="Punt P.J."/>
            <person name="Ram A.F."/>
            <person name="Ramon A."/>
            <person name="Rauscher S."/>
            <person name="Record E."/>
            <person name="Riano-Pachon D.M."/>
            <person name="Robert V."/>
            <person name="Roehrig J."/>
            <person name="Ruller R."/>
            <person name="Salamov A."/>
            <person name="Salih N.S."/>
            <person name="Samson R.A."/>
            <person name="Sandor E."/>
            <person name="Sanguinetti M."/>
            <person name="Schuetze T."/>
            <person name="Sepcic K."/>
            <person name="Shelest E."/>
            <person name="Sherlock G."/>
            <person name="Sophianopoulou V."/>
            <person name="Squina F.M."/>
            <person name="Sun H."/>
            <person name="Susca A."/>
            <person name="Todd R.B."/>
            <person name="Tsang A."/>
            <person name="Unkles S.E."/>
            <person name="van de Wiele N."/>
            <person name="van Rossen-Uffink D."/>
            <person name="Oliveira J.V."/>
            <person name="Vesth T.C."/>
            <person name="Visser J."/>
            <person name="Yu J.-H."/>
            <person name="Zhou M."/>
            <person name="Andersen M.R."/>
            <person name="Archer D.B."/>
            <person name="Baker S.E."/>
            <person name="Benoit I."/>
            <person name="Brakhage A.A."/>
            <person name="Braus G.H."/>
            <person name="Fischer R."/>
            <person name="Frisvad J.C."/>
            <person name="Goldman G.H."/>
            <person name="Houbraken J."/>
            <person name="Oakley B."/>
            <person name="Pocsi I."/>
            <person name="Scazzocchio C."/>
            <person name="Seiboth B."/>
            <person name="vanKuyk P.A."/>
            <person name="Wortman J."/>
            <person name="Dyer P.S."/>
            <person name="Grigoriev I.V."/>
        </authorList>
    </citation>
    <scope>NUCLEOTIDE SEQUENCE [LARGE SCALE GENOMIC DNA]</scope>
    <source>
        <strain evidence="3">CBS 506.65</strain>
    </source>
</reference>
<dbReference type="OrthoDB" id="5428055at2759"/>
<dbReference type="GeneID" id="34614540"/>
<name>A0A1L9SCU2_9EURO</name>
<evidence type="ECO:0000256" key="1">
    <source>
        <dbReference type="SAM" id="Phobius"/>
    </source>
</evidence>